<evidence type="ECO:0000256" key="6">
    <source>
        <dbReference type="PROSITE-ProRule" id="PRU00278"/>
    </source>
</evidence>
<dbReference type="PROSITE" id="PS51257">
    <property type="entry name" value="PROKAR_LIPOPROTEIN"/>
    <property type="match status" value="1"/>
</dbReference>
<evidence type="ECO:0000256" key="5">
    <source>
        <dbReference type="ARBA" id="ARBA00023235"/>
    </source>
</evidence>
<dbReference type="Proteomes" id="UP000324298">
    <property type="component" value="Unassembled WGS sequence"/>
</dbReference>
<keyword evidence="5 6" id="KW-0413">Isomerase</keyword>
<evidence type="ECO:0000256" key="1">
    <source>
        <dbReference type="ARBA" id="ARBA00000971"/>
    </source>
</evidence>
<evidence type="ECO:0000256" key="2">
    <source>
        <dbReference type="ARBA" id="ARBA00013194"/>
    </source>
</evidence>
<dbReference type="InterPro" id="IPR000297">
    <property type="entry name" value="PPIase_PpiC"/>
</dbReference>
<evidence type="ECO:0000259" key="7">
    <source>
        <dbReference type="PROSITE" id="PS50198"/>
    </source>
</evidence>
<dbReference type="EMBL" id="SRSD01000007">
    <property type="protein sequence ID" value="KAA0890355.1"/>
    <property type="molecule type" value="Genomic_DNA"/>
</dbReference>
<sequence length="338" mass="37512">MKLLAMLLKSMILLWMLPLLISACSVTSSNVTPPLSTTEISATDLKKTAARVNDKDITVAELKRAQIILMADRPGLQIPPYLQKDFEMQALNQLISSELLFQAGQKLDIKDLDKQADAKLAKIKNGFSDAKDYDRALQNIGMNEKMFYDDTRRELVISNFVKTNISSKITVSDEEIKKFYDQNPDKFRQDEQIRASHILIGADSKAGVEAKTVARERAEKLHKELLNGADFATLAKANSTCPSSKQGGDLGFFGRGKMDPQFERAAFALEPGGLSNVVETRFGYHIIKLLNLKKAETVSLATARDKIEDYLRTQKTNAAIGDFVGGARRNAKIDVLLP</sequence>
<keyword evidence="4 6" id="KW-0697">Rotamase</keyword>
<dbReference type="OrthoDB" id="14196at2"/>
<dbReference type="PANTHER" id="PTHR47245:SF1">
    <property type="entry name" value="FOLDASE PROTEIN PRSA"/>
    <property type="match status" value="1"/>
</dbReference>
<dbReference type="Gene3D" id="1.10.4030.10">
    <property type="entry name" value="Porin chaperone SurA, peptide-binding domain"/>
    <property type="match status" value="1"/>
</dbReference>
<evidence type="ECO:0000256" key="4">
    <source>
        <dbReference type="ARBA" id="ARBA00023110"/>
    </source>
</evidence>
<organism evidence="8 9">
    <name type="scientific">Oryzomonas rubra</name>
    <dbReference type="NCBI Taxonomy" id="2509454"/>
    <lineage>
        <taxon>Bacteria</taxon>
        <taxon>Pseudomonadati</taxon>
        <taxon>Thermodesulfobacteriota</taxon>
        <taxon>Desulfuromonadia</taxon>
        <taxon>Geobacterales</taxon>
        <taxon>Geobacteraceae</taxon>
        <taxon>Oryzomonas</taxon>
    </lineage>
</organism>
<dbReference type="InterPro" id="IPR023058">
    <property type="entry name" value="PPIase_PpiC_CS"/>
</dbReference>
<evidence type="ECO:0000313" key="8">
    <source>
        <dbReference type="EMBL" id="KAA0890355.1"/>
    </source>
</evidence>
<dbReference type="InterPro" id="IPR050245">
    <property type="entry name" value="PrsA_foldase"/>
</dbReference>
<keyword evidence="9" id="KW-1185">Reference proteome</keyword>
<keyword evidence="3" id="KW-0732">Signal</keyword>
<dbReference type="Pfam" id="PF13624">
    <property type="entry name" value="SurA_N_3"/>
    <property type="match status" value="1"/>
</dbReference>
<dbReference type="PROSITE" id="PS01096">
    <property type="entry name" value="PPIC_PPIASE_1"/>
    <property type="match status" value="1"/>
</dbReference>
<dbReference type="SUPFAM" id="SSF54534">
    <property type="entry name" value="FKBP-like"/>
    <property type="match status" value="1"/>
</dbReference>
<dbReference type="RefSeq" id="WP_149307828.1">
    <property type="nucleotide sequence ID" value="NZ_SRSD01000007.1"/>
</dbReference>
<dbReference type="EC" id="5.2.1.8" evidence="2"/>
<dbReference type="AlphaFoldDB" id="A0A5A9XD41"/>
<dbReference type="PROSITE" id="PS50198">
    <property type="entry name" value="PPIC_PPIASE_2"/>
    <property type="match status" value="1"/>
</dbReference>
<reference evidence="8 9" key="1">
    <citation type="submission" date="2019-04" db="EMBL/GenBank/DDBJ databases">
        <title>Geobacter ruber sp. nov., ferric-reducing bacteria isolated from paddy soil.</title>
        <authorList>
            <person name="Xu Z."/>
            <person name="Masuda Y."/>
            <person name="Itoh H."/>
            <person name="Senoo K."/>
        </authorList>
    </citation>
    <scope>NUCLEOTIDE SEQUENCE [LARGE SCALE GENOMIC DNA]</scope>
    <source>
        <strain evidence="8 9">Red88</strain>
    </source>
</reference>
<name>A0A5A9XD41_9BACT</name>
<protein>
    <recommendedName>
        <fullName evidence="2">peptidylprolyl isomerase</fullName>
        <ecNumber evidence="2">5.2.1.8</ecNumber>
    </recommendedName>
</protein>
<dbReference type="InterPro" id="IPR046357">
    <property type="entry name" value="PPIase_dom_sf"/>
</dbReference>
<comment type="caution">
    <text evidence="8">The sequence shown here is derived from an EMBL/GenBank/DDBJ whole genome shotgun (WGS) entry which is preliminary data.</text>
</comment>
<comment type="catalytic activity">
    <reaction evidence="1">
        <text>[protein]-peptidylproline (omega=180) = [protein]-peptidylproline (omega=0)</text>
        <dbReference type="Rhea" id="RHEA:16237"/>
        <dbReference type="Rhea" id="RHEA-COMP:10747"/>
        <dbReference type="Rhea" id="RHEA-COMP:10748"/>
        <dbReference type="ChEBI" id="CHEBI:83833"/>
        <dbReference type="ChEBI" id="CHEBI:83834"/>
        <dbReference type="EC" id="5.2.1.8"/>
    </reaction>
</comment>
<dbReference type="InterPro" id="IPR027304">
    <property type="entry name" value="Trigger_fact/SurA_dom_sf"/>
</dbReference>
<evidence type="ECO:0000256" key="3">
    <source>
        <dbReference type="ARBA" id="ARBA00022729"/>
    </source>
</evidence>
<dbReference type="Gene3D" id="3.10.50.40">
    <property type="match status" value="1"/>
</dbReference>
<dbReference type="GO" id="GO:0003755">
    <property type="term" value="F:peptidyl-prolyl cis-trans isomerase activity"/>
    <property type="evidence" value="ECO:0007669"/>
    <property type="project" value="UniProtKB-KW"/>
</dbReference>
<dbReference type="SUPFAM" id="SSF109998">
    <property type="entry name" value="Triger factor/SurA peptide-binding domain-like"/>
    <property type="match status" value="1"/>
</dbReference>
<gene>
    <name evidence="8" type="ORF">ET418_11850</name>
</gene>
<dbReference type="Pfam" id="PF13616">
    <property type="entry name" value="Rotamase_3"/>
    <property type="match status" value="1"/>
</dbReference>
<dbReference type="PANTHER" id="PTHR47245">
    <property type="entry name" value="PEPTIDYLPROLYL ISOMERASE"/>
    <property type="match status" value="1"/>
</dbReference>
<proteinExistence type="predicted"/>
<accession>A0A5A9XD41</accession>
<evidence type="ECO:0000313" key="9">
    <source>
        <dbReference type="Proteomes" id="UP000324298"/>
    </source>
</evidence>
<feature type="domain" description="PpiC" evidence="7">
    <location>
        <begin position="190"/>
        <end position="291"/>
    </location>
</feature>